<dbReference type="PANTHER" id="PTHR47939">
    <property type="entry name" value="MEMBRANE-ASSOCIATED SALT-INDUCIBLE PROTEIN-LIKE"/>
    <property type="match status" value="1"/>
</dbReference>
<dbReference type="InterPro" id="IPR057027">
    <property type="entry name" value="TPR_mt"/>
</dbReference>
<dbReference type="Pfam" id="PF01535">
    <property type="entry name" value="PPR"/>
    <property type="match status" value="1"/>
</dbReference>
<keyword evidence="1" id="KW-0677">Repeat</keyword>
<reference evidence="5 6" key="1">
    <citation type="journal article" date="2018" name="Mol. Biol. Evol.">
        <title>Analysis of the draft genome of the red seaweed Gracilariopsis chorda provides insights into genome size evolution in Rhodophyta.</title>
        <authorList>
            <person name="Lee J."/>
            <person name="Yang E.C."/>
            <person name="Graf L."/>
            <person name="Yang J.H."/>
            <person name="Qiu H."/>
            <person name="Zel Zion U."/>
            <person name="Chan C.X."/>
            <person name="Stephens T.G."/>
            <person name="Weber A.P.M."/>
            <person name="Boo G.H."/>
            <person name="Boo S.M."/>
            <person name="Kim K.M."/>
            <person name="Shin Y."/>
            <person name="Jung M."/>
            <person name="Lee S.J."/>
            <person name="Yim H.S."/>
            <person name="Lee J.H."/>
            <person name="Bhattacharya D."/>
            <person name="Yoon H.S."/>
        </authorList>
    </citation>
    <scope>NUCLEOTIDE SEQUENCE [LARGE SCALE GENOMIC DNA]</scope>
    <source>
        <strain evidence="5 6">SKKU-2015</strain>
        <tissue evidence="5">Whole body</tissue>
    </source>
</reference>
<evidence type="ECO:0000256" key="2">
    <source>
        <dbReference type="PROSITE-ProRule" id="PRU00708"/>
    </source>
</evidence>
<evidence type="ECO:0000259" key="4">
    <source>
        <dbReference type="Pfam" id="PF23276"/>
    </source>
</evidence>
<protein>
    <submittedName>
        <fullName evidence="5">Pentatricopeptide repeat-containing protein</fullName>
    </submittedName>
</protein>
<dbReference type="InterPro" id="IPR011990">
    <property type="entry name" value="TPR-like_helical_dom_sf"/>
</dbReference>
<feature type="compositionally biased region" description="Basic and acidic residues" evidence="3">
    <location>
        <begin position="747"/>
        <end position="774"/>
    </location>
</feature>
<dbReference type="Proteomes" id="UP000247409">
    <property type="component" value="Unassembled WGS sequence"/>
</dbReference>
<accession>A0A2V3J5Z9</accession>
<evidence type="ECO:0000313" key="6">
    <source>
        <dbReference type="Proteomes" id="UP000247409"/>
    </source>
</evidence>
<feature type="repeat" description="PPR" evidence="2">
    <location>
        <begin position="229"/>
        <end position="263"/>
    </location>
</feature>
<gene>
    <name evidence="5" type="ORF">BWQ96_01366</name>
</gene>
<feature type="compositionally biased region" description="Basic and acidic residues" evidence="3">
    <location>
        <begin position="472"/>
        <end position="483"/>
    </location>
</feature>
<feature type="domain" description="Pentatricopeptide repeat-containing protein-mitochondrial" evidence="4">
    <location>
        <begin position="372"/>
        <end position="468"/>
    </location>
</feature>
<name>A0A2V3J5Z9_9FLOR</name>
<feature type="region of interest" description="Disordered" evidence="3">
    <location>
        <begin position="84"/>
        <end position="109"/>
    </location>
</feature>
<dbReference type="EMBL" id="NBIV01000011">
    <property type="protein sequence ID" value="PXF48810.1"/>
    <property type="molecule type" value="Genomic_DNA"/>
</dbReference>
<feature type="repeat" description="PPR" evidence="2">
    <location>
        <begin position="606"/>
        <end position="640"/>
    </location>
</feature>
<dbReference type="Pfam" id="PF23276">
    <property type="entry name" value="TPR_24"/>
    <property type="match status" value="1"/>
</dbReference>
<dbReference type="InterPro" id="IPR050667">
    <property type="entry name" value="PPR-containing_protein"/>
</dbReference>
<proteinExistence type="predicted"/>
<dbReference type="Gene3D" id="1.25.40.10">
    <property type="entry name" value="Tetratricopeptide repeat domain"/>
    <property type="match status" value="2"/>
</dbReference>
<sequence length="774" mass="85461">MRSSVGRFALRGATQLLSGGASRSTVVATRSAIASKALCTAPTIQSDATRRQDDIQLSASEKLPSVAAQQEPVIEIISEENVAAASPLSNEQPGEAVQPDPSASQHAVKEQQQIVDAPVTPKEFADRLGSLLRSGNPRTALWQYSNAMKMPGRSMINDIVIKIMLPILGRSGWAPSALDTLRLAIEREYNLGTGMYNCGLHAISRSADVMSVTDIISAMWKLEKDSHPNATTYNYLIGAYMYRGSVDGAFDVLNEMKKHLIYPTFATYHALIVGCLRRRDSQRAYSTLLAVERQRFDVSAMTIAQVMVASANNDDFDNVRHLLNKFETALPRYATEVHRMAEVRDVYRLNVQERTTKEEREVMRGSPKLEIGAISAVLHCAFRGGVPDIAMRAWALMEETYPDFEPPASFWYCMIGAFTGSGDFGAAMDVLGAMREKGVHSTLKDLEMALIRSLAGDISQIDEQYYRLVDRLEGKPPPKHSENENSEAGAREQEEDLAAESAVTGIEAAGSENIVTGERDTQPPSEVEVSAEDATEEDGDGKEATSSEVLGRDAHHLEMMRDKWRPTTVGLEELNCIIAACSTALDLERAFQTYDEVGSRFGLEKNEDTFNALLEGCIQSKHIQGGLAILEEMATNNFRMGGHTLHLACRLLVRGGQPDRVLERISTALDNGDTVLPSTYQMMVRHFLRGSDVKRARRVVELGRMGGYEEKTLTGRLEYEMVNLLHGRKRDARHQETAPAASELSNEEGRDSEVHDAVVDDKHQEHHEPAVAKH</sequence>
<dbReference type="PROSITE" id="PS51375">
    <property type="entry name" value="PPR"/>
    <property type="match status" value="2"/>
</dbReference>
<dbReference type="STRING" id="448386.A0A2V3J5Z9"/>
<dbReference type="OrthoDB" id="5052at2759"/>
<feature type="compositionally biased region" description="Acidic residues" evidence="3">
    <location>
        <begin position="529"/>
        <end position="540"/>
    </location>
</feature>
<feature type="region of interest" description="Disordered" evidence="3">
    <location>
        <begin position="729"/>
        <end position="774"/>
    </location>
</feature>
<dbReference type="PANTHER" id="PTHR47939:SF5">
    <property type="entry name" value="PENTACOTRIPEPTIDE-REPEAT REGION OF PRORP DOMAIN-CONTAINING PROTEIN"/>
    <property type="match status" value="1"/>
</dbReference>
<organism evidence="5 6">
    <name type="scientific">Gracilariopsis chorda</name>
    <dbReference type="NCBI Taxonomy" id="448386"/>
    <lineage>
        <taxon>Eukaryota</taxon>
        <taxon>Rhodophyta</taxon>
        <taxon>Florideophyceae</taxon>
        <taxon>Rhodymeniophycidae</taxon>
        <taxon>Gracilariales</taxon>
        <taxon>Gracilariaceae</taxon>
        <taxon>Gracilariopsis</taxon>
    </lineage>
</organism>
<dbReference type="NCBIfam" id="TIGR00756">
    <property type="entry name" value="PPR"/>
    <property type="match status" value="1"/>
</dbReference>
<comment type="caution">
    <text evidence="5">The sequence shown here is derived from an EMBL/GenBank/DDBJ whole genome shotgun (WGS) entry which is preliminary data.</text>
</comment>
<evidence type="ECO:0000256" key="1">
    <source>
        <dbReference type="ARBA" id="ARBA00022737"/>
    </source>
</evidence>
<evidence type="ECO:0000313" key="5">
    <source>
        <dbReference type="EMBL" id="PXF48810.1"/>
    </source>
</evidence>
<feature type="region of interest" description="Disordered" evidence="3">
    <location>
        <begin position="472"/>
        <end position="552"/>
    </location>
</feature>
<dbReference type="InterPro" id="IPR002885">
    <property type="entry name" value="PPR_rpt"/>
</dbReference>
<feature type="compositionally biased region" description="Basic and acidic residues" evidence="3">
    <location>
        <begin position="541"/>
        <end position="552"/>
    </location>
</feature>
<dbReference type="Pfam" id="PF13041">
    <property type="entry name" value="PPR_2"/>
    <property type="match status" value="1"/>
</dbReference>
<dbReference type="AlphaFoldDB" id="A0A2V3J5Z9"/>
<keyword evidence="6" id="KW-1185">Reference proteome</keyword>
<evidence type="ECO:0000256" key="3">
    <source>
        <dbReference type="SAM" id="MobiDB-lite"/>
    </source>
</evidence>